<feature type="domain" description="Glycosyl transferase family 1" evidence="1">
    <location>
        <begin position="196"/>
        <end position="346"/>
    </location>
</feature>
<dbReference type="FunFam" id="3.40.50.2000:FF:000136">
    <property type="entry name" value="Glycosyl transferase, group 1"/>
    <property type="match status" value="1"/>
</dbReference>
<keyword evidence="3" id="KW-0808">Transferase</keyword>
<proteinExistence type="predicted"/>
<evidence type="ECO:0000313" key="4">
    <source>
        <dbReference type="Proteomes" id="UP000028401"/>
    </source>
</evidence>
<dbReference type="Pfam" id="PF13439">
    <property type="entry name" value="Glyco_transf_4"/>
    <property type="match status" value="1"/>
</dbReference>
<dbReference type="Gene3D" id="3.40.50.2000">
    <property type="entry name" value="Glycogen Phosphorylase B"/>
    <property type="match status" value="2"/>
</dbReference>
<dbReference type="SUPFAM" id="SSF53756">
    <property type="entry name" value="UDP-Glycosyltransferase/glycogen phosphorylase"/>
    <property type="match status" value="1"/>
</dbReference>
<feature type="domain" description="Glycosyltransferase subfamily 4-like N-terminal" evidence="2">
    <location>
        <begin position="14"/>
        <end position="183"/>
    </location>
</feature>
<evidence type="ECO:0000259" key="1">
    <source>
        <dbReference type="Pfam" id="PF00534"/>
    </source>
</evidence>
<dbReference type="GO" id="GO:0016758">
    <property type="term" value="F:hexosyltransferase activity"/>
    <property type="evidence" value="ECO:0007669"/>
    <property type="project" value="TreeGrafter"/>
</dbReference>
<comment type="caution">
    <text evidence="3">The sequence shown here is derived from an EMBL/GenBank/DDBJ whole genome shotgun (WGS) entry which is preliminary data.</text>
</comment>
<dbReference type="PATRIC" id="fig|1415168.3.peg.2782"/>
<dbReference type="RefSeq" id="WP_011836060.1">
    <property type="nucleotide sequence ID" value="NZ_AZSI01000222.1"/>
</dbReference>
<dbReference type="PANTHER" id="PTHR45947:SF3">
    <property type="entry name" value="SULFOQUINOVOSYL TRANSFERASE SQD2"/>
    <property type="match status" value="1"/>
</dbReference>
<dbReference type="Pfam" id="PF00534">
    <property type="entry name" value="Glycos_transf_1"/>
    <property type="match status" value="1"/>
</dbReference>
<evidence type="ECO:0000313" key="3">
    <source>
        <dbReference type="EMBL" id="KEY61163.1"/>
    </source>
</evidence>
<dbReference type="Proteomes" id="UP000028401">
    <property type="component" value="Unassembled WGS sequence"/>
</dbReference>
<dbReference type="SMR" id="A0A084A784"/>
<dbReference type="PANTHER" id="PTHR45947">
    <property type="entry name" value="SULFOQUINOVOSYL TRANSFERASE SQD2"/>
    <property type="match status" value="1"/>
</dbReference>
<organism evidence="3 4">
    <name type="scientific">Lactococcus cremoris subsp. cremoris GE214</name>
    <dbReference type="NCBI Taxonomy" id="1415168"/>
    <lineage>
        <taxon>Bacteria</taxon>
        <taxon>Bacillati</taxon>
        <taxon>Bacillota</taxon>
        <taxon>Bacilli</taxon>
        <taxon>Lactobacillales</taxon>
        <taxon>Streptococcaceae</taxon>
        <taxon>Lactococcus</taxon>
        <taxon>Lactococcus cremoris subsp. cremoris</taxon>
    </lineage>
</organism>
<dbReference type="EMBL" id="AZSI01000222">
    <property type="protein sequence ID" value="KEY61163.1"/>
    <property type="molecule type" value="Genomic_DNA"/>
</dbReference>
<sequence>MRVGLFTDSYFPQISGVATSIRTLAIELEKLGHEVFIFTTTDPNADVDHERNIIRLQSIPFVSLAERKIVLKGVFAAYLIAKEYDLDIIHTQTEFGMGILGKMVAAQLRIPVIHTLHTKYEDYVYYIAKGRLIRPSMVKYVIRNFLRGTEAIICPSEMVLETVNSYGVTLPKRVIPTGIEIDRFKRDDIKPEESAKLRAELGLQENEIMLLSLSRIAAEKNIQAVIHALPDILEEFLVKLVIVGHGPYAETLKDLVDSLELSDKVIFTGSVENEQTAYYYKAADFFISASTSETQGLTYLEAMAAGTRVLAAKNPYLSELINDDEFGRLFIGDDDLAEVTKSAIRDLHPIDKDKFEKKLYEISAENFAKKVYLFYIDTIIEYNNLKSIEAERFPMKMEDTIRQMPVTVKRSLKREQIRAKYFARKASKLAKNLQSYVKIDKDKEQD</sequence>
<dbReference type="InterPro" id="IPR050194">
    <property type="entry name" value="Glycosyltransferase_grp1"/>
</dbReference>
<dbReference type="CDD" id="cd03817">
    <property type="entry name" value="GT4_UGDG-like"/>
    <property type="match status" value="1"/>
</dbReference>
<gene>
    <name evidence="3" type="ORF">U725_02727</name>
</gene>
<accession>A0A084A784</accession>
<evidence type="ECO:0000259" key="2">
    <source>
        <dbReference type="Pfam" id="PF13439"/>
    </source>
</evidence>
<dbReference type="AlphaFoldDB" id="A0A084A784"/>
<dbReference type="InterPro" id="IPR001296">
    <property type="entry name" value="Glyco_trans_1"/>
</dbReference>
<name>A0A084A784_LACLC</name>
<protein>
    <submittedName>
        <fullName evidence="3">1,2-diacylglycerol 3-glucosyltransferase</fullName>
    </submittedName>
</protein>
<reference evidence="3 4" key="1">
    <citation type="submission" date="2014-06" db="EMBL/GenBank/DDBJ databases">
        <title>Draft genome sequence of the putrescine producing strain Lactococcus lactis subsp cremoris GE214.</title>
        <authorList>
            <person name="Ladero V."/>
            <person name="Linares D.M."/>
            <person name="del Rio B."/>
            <person name="Mayo B."/>
            <person name="Martin M.C."/>
            <person name="Fernandez M."/>
            <person name="Alvarez M.A."/>
        </authorList>
    </citation>
    <scope>NUCLEOTIDE SEQUENCE [LARGE SCALE GENOMIC DNA]</scope>
    <source>
        <strain evidence="3 4">GE214</strain>
    </source>
</reference>
<dbReference type="InterPro" id="IPR028098">
    <property type="entry name" value="Glyco_trans_4-like_N"/>
</dbReference>